<reference evidence="1" key="1">
    <citation type="submission" date="2021-05" db="EMBL/GenBank/DDBJ databases">
        <authorList>
            <person name="Alioto T."/>
            <person name="Alioto T."/>
            <person name="Gomez Garrido J."/>
        </authorList>
    </citation>
    <scope>NUCLEOTIDE SEQUENCE</scope>
</reference>
<evidence type="ECO:0000313" key="1">
    <source>
        <dbReference type="EMBL" id="CAG6760915.1"/>
    </source>
</evidence>
<dbReference type="EMBL" id="HBUF01557944">
    <property type="protein sequence ID" value="CAG6760916.1"/>
    <property type="molecule type" value="Transcribed_RNA"/>
</dbReference>
<dbReference type="AlphaFoldDB" id="A0A8D9A919"/>
<name>A0A8D9A919_9HEMI</name>
<sequence length="108" mass="12162">MLDGKKSETTKTVNMMVFARVFLICVVFCVSVLGLGSAEKSPCWSPLGSDRCKGVLRTKTLGRRVMAGRPSTRGEIPWQVSFLVNFLEDCRLRTKKFHYANSRGVFKK</sequence>
<proteinExistence type="predicted"/>
<organism evidence="1">
    <name type="scientific">Cacopsylla melanoneura</name>
    <dbReference type="NCBI Taxonomy" id="428564"/>
    <lineage>
        <taxon>Eukaryota</taxon>
        <taxon>Metazoa</taxon>
        <taxon>Ecdysozoa</taxon>
        <taxon>Arthropoda</taxon>
        <taxon>Hexapoda</taxon>
        <taxon>Insecta</taxon>
        <taxon>Pterygota</taxon>
        <taxon>Neoptera</taxon>
        <taxon>Paraneoptera</taxon>
        <taxon>Hemiptera</taxon>
        <taxon>Sternorrhyncha</taxon>
        <taxon>Psylloidea</taxon>
        <taxon>Psyllidae</taxon>
        <taxon>Psyllinae</taxon>
        <taxon>Cacopsylla</taxon>
    </lineage>
</organism>
<protein>
    <submittedName>
        <fullName evidence="1">Uncharacterized protein</fullName>
    </submittedName>
</protein>
<accession>A0A8D9A919</accession>
<dbReference type="EMBL" id="HBUF01557942">
    <property type="protein sequence ID" value="CAG6760915.1"/>
    <property type="molecule type" value="Transcribed_RNA"/>
</dbReference>